<accession>A0A1R4H7H8</accession>
<evidence type="ECO:0000313" key="2">
    <source>
        <dbReference type="Proteomes" id="UP000195442"/>
    </source>
</evidence>
<dbReference type="OrthoDB" id="5572531at2"/>
<keyword evidence="2" id="KW-1185">Reference proteome</keyword>
<gene>
    <name evidence="1" type="ORF">CRENPOLYSF2_2570009</name>
</gene>
<dbReference type="RefSeq" id="WP_087146863.1">
    <property type="nucleotide sequence ID" value="NZ_FUKJ01000176.1"/>
</dbReference>
<proteinExistence type="predicted"/>
<dbReference type="Proteomes" id="UP000195442">
    <property type="component" value="Unassembled WGS sequence"/>
</dbReference>
<protein>
    <recommendedName>
        <fullName evidence="3">Lipoprotein</fullName>
    </recommendedName>
</protein>
<evidence type="ECO:0008006" key="3">
    <source>
        <dbReference type="Google" id="ProtNLM"/>
    </source>
</evidence>
<evidence type="ECO:0000313" key="1">
    <source>
        <dbReference type="EMBL" id="SJM92194.1"/>
    </source>
</evidence>
<organism evidence="1 2">
    <name type="scientific">Crenothrix polyspora</name>
    <dbReference type="NCBI Taxonomy" id="360316"/>
    <lineage>
        <taxon>Bacteria</taxon>
        <taxon>Pseudomonadati</taxon>
        <taxon>Pseudomonadota</taxon>
        <taxon>Gammaproteobacteria</taxon>
        <taxon>Methylococcales</taxon>
        <taxon>Crenotrichaceae</taxon>
        <taxon>Crenothrix</taxon>
    </lineage>
</organism>
<sequence>MNKFIKKSLFVALTGAVIALGVSGCSEDKAPAPAKTTVATADSAPEPAAKKEYETFDVKPDNEVTAVERLKFEHDFTAQCVERELKNSVNKEDDEKRFTEQCECITKEVSKTLTDEEAEKFVGEHEDPQSLIIKFKSAAYQCVQEKAKPIEPNFSRKE</sequence>
<reference evidence="2" key="1">
    <citation type="submission" date="2017-02" db="EMBL/GenBank/DDBJ databases">
        <authorList>
            <person name="Daims H."/>
        </authorList>
    </citation>
    <scope>NUCLEOTIDE SEQUENCE [LARGE SCALE GENOMIC DNA]</scope>
</reference>
<name>A0A1R4H7H8_9GAMM</name>
<dbReference type="AlphaFoldDB" id="A0A1R4H7H8"/>
<dbReference type="EMBL" id="FUKJ01000176">
    <property type="protein sequence ID" value="SJM92194.1"/>
    <property type="molecule type" value="Genomic_DNA"/>
</dbReference>
<dbReference type="PROSITE" id="PS51257">
    <property type="entry name" value="PROKAR_LIPOPROTEIN"/>
    <property type="match status" value="1"/>
</dbReference>